<dbReference type="EMBL" id="BK032682">
    <property type="protein sequence ID" value="DAF54660.1"/>
    <property type="molecule type" value="Genomic_DNA"/>
</dbReference>
<organism evidence="2">
    <name type="scientific">Siphoviridae sp. ctqPo10</name>
    <dbReference type="NCBI Taxonomy" id="2827948"/>
    <lineage>
        <taxon>Viruses</taxon>
        <taxon>Duplodnaviria</taxon>
        <taxon>Heunggongvirae</taxon>
        <taxon>Uroviricota</taxon>
        <taxon>Caudoviricetes</taxon>
    </lineage>
</organism>
<evidence type="ECO:0000313" key="2">
    <source>
        <dbReference type="EMBL" id="DAF54660.1"/>
    </source>
</evidence>
<name>A0A8S5SUD5_9CAUD</name>
<evidence type="ECO:0000256" key="1">
    <source>
        <dbReference type="SAM" id="Coils"/>
    </source>
</evidence>
<protein>
    <submittedName>
        <fullName evidence="2">Uncharacterized protein</fullName>
    </submittedName>
</protein>
<accession>A0A8S5SUD5</accession>
<proteinExistence type="predicted"/>
<keyword evidence="1" id="KW-0175">Coiled coil</keyword>
<feature type="coiled-coil region" evidence="1">
    <location>
        <begin position="89"/>
        <end position="145"/>
    </location>
</feature>
<sequence length="226" mass="26328">MVINGIIFVIKVNMDSLLLSTLRRNNFSFLRKGLRGYEMISTLNEINSQGIFTIILCVTLVLLLIVEGTKLWKGTLESLDLKSGKELRENAVNERLDTLESELKKVKTTFLDNQKTYHGQSIEIRNNLQANQESLSNQMTELKQLFINKEIDDMRWEMLDFASAIMNHRRCSKEQYDHVIDTYVKYEKILEENGMENGRVTSSMEFVNDKYKKLMSVGFDHDKLEE</sequence>
<reference evidence="2" key="1">
    <citation type="journal article" date="2021" name="Proc. Natl. Acad. Sci. U.S.A.">
        <title>A Catalog of Tens of Thousands of Viruses from Human Metagenomes Reveals Hidden Associations with Chronic Diseases.</title>
        <authorList>
            <person name="Tisza M.J."/>
            <person name="Buck C.B."/>
        </authorList>
    </citation>
    <scope>NUCLEOTIDE SEQUENCE</scope>
    <source>
        <strain evidence="2">CtqPo10</strain>
    </source>
</reference>